<feature type="transmembrane region" description="Helical" evidence="1">
    <location>
        <begin position="163"/>
        <end position="183"/>
    </location>
</feature>
<feature type="transmembrane region" description="Helical" evidence="1">
    <location>
        <begin position="90"/>
        <end position="111"/>
    </location>
</feature>
<evidence type="ECO:0000313" key="3">
    <source>
        <dbReference type="Proteomes" id="UP000621930"/>
    </source>
</evidence>
<gene>
    <name evidence="2" type="ORF">H9629_10995</name>
</gene>
<keyword evidence="1" id="KW-0472">Membrane</keyword>
<reference evidence="2 3" key="1">
    <citation type="submission" date="2020-08" db="EMBL/GenBank/DDBJ databases">
        <title>A Genomic Blueprint of the Chicken Gut Microbiome.</title>
        <authorList>
            <person name="Gilroy R."/>
            <person name="Ravi A."/>
            <person name="Getino M."/>
            <person name="Pursley I."/>
            <person name="Horton D.L."/>
            <person name="Alikhan N.-F."/>
            <person name="Baker D."/>
            <person name="Gharbi K."/>
            <person name="Hall N."/>
            <person name="Watson M."/>
            <person name="Adriaenssens E.M."/>
            <person name="Foster-Nyarko E."/>
            <person name="Jarju S."/>
            <person name="Secka A."/>
            <person name="Antonio M."/>
            <person name="Oren A."/>
            <person name="Chaudhuri R."/>
            <person name="La Ragione R.M."/>
            <person name="Hildebrand F."/>
            <person name="Pallen M.J."/>
        </authorList>
    </citation>
    <scope>NUCLEOTIDE SEQUENCE [LARGE SCALE GENOMIC DNA]</scope>
    <source>
        <strain evidence="2 3">Sa1BUA6</strain>
    </source>
</reference>
<comment type="caution">
    <text evidence="2">The sequence shown here is derived from an EMBL/GenBank/DDBJ whole genome shotgun (WGS) entry which is preliminary data.</text>
</comment>
<feature type="transmembrane region" description="Helical" evidence="1">
    <location>
        <begin position="117"/>
        <end position="137"/>
    </location>
</feature>
<dbReference type="RefSeq" id="WP_064097029.1">
    <property type="nucleotide sequence ID" value="NZ_JACSPT010000014.1"/>
</dbReference>
<dbReference type="Pfam" id="PF05987">
    <property type="entry name" value="DUF898"/>
    <property type="match status" value="1"/>
</dbReference>
<accession>A0ABR8VYL2</accession>
<feature type="transmembrane region" description="Helical" evidence="1">
    <location>
        <begin position="248"/>
        <end position="274"/>
    </location>
</feature>
<feature type="transmembrane region" description="Helical" evidence="1">
    <location>
        <begin position="48"/>
        <end position="69"/>
    </location>
</feature>
<proteinExistence type="predicted"/>
<dbReference type="InterPro" id="IPR010295">
    <property type="entry name" value="DUF898"/>
</dbReference>
<feature type="transmembrane region" description="Helical" evidence="1">
    <location>
        <begin position="294"/>
        <end position="318"/>
    </location>
</feature>
<dbReference type="Proteomes" id="UP000621930">
    <property type="component" value="Unassembled WGS sequence"/>
</dbReference>
<dbReference type="EMBL" id="JACSPT010000014">
    <property type="protein sequence ID" value="MBD8009857.1"/>
    <property type="molecule type" value="Genomic_DNA"/>
</dbReference>
<protein>
    <submittedName>
        <fullName evidence="2">DUF898 family protein</fullName>
    </submittedName>
</protein>
<keyword evidence="1" id="KW-1133">Transmembrane helix</keyword>
<evidence type="ECO:0000256" key="1">
    <source>
        <dbReference type="SAM" id="Phobius"/>
    </source>
</evidence>
<keyword evidence="3" id="KW-1185">Reference proteome</keyword>
<organism evidence="2 3">
    <name type="scientific">Acinetobacter pecorum</name>
    <dbReference type="NCBI Taxonomy" id="2762215"/>
    <lineage>
        <taxon>Bacteria</taxon>
        <taxon>Pseudomonadati</taxon>
        <taxon>Pseudomonadota</taxon>
        <taxon>Gammaproteobacteria</taxon>
        <taxon>Moraxellales</taxon>
        <taxon>Moraxellaceae</taxon>
        <taxon>Acinetobacter</taxon>
    </lineage>
</organism>
<sequence>MQQTAGGIRVSEPLFPAASSFSTEATPSVRPKYQRYEFKFHGSTSEYFGIWLSNILLTVLTLTLYSPWAKSRRQRYFYGNTEFLQRRFDFTGLPSKIFLGRLLALEIYIVFLVVSNYSVLLTTLGLGMLYMAVPWLFRLTLKFRSRNTKFGNTRFYFYGENKYLYRLLSVEVIKTLLSLFILLPRLIWLYKHYCFDHLQLGQFKFRLNATHKNYMSAVYRPLLLMLAFSFAMVALIDASQSSNSEYDLLIVILLLLWVIGLIFILPIMLARIYITTWNNLFLGENFFKTRANPWRYAWIVLSNWVLKIISLGLLSAWADIRFYQYKTSMLELFVLDDPNKLQNMLQPDPNSLAAEFSSMFDFDASL</sequence>
<feature type="transmembrane region" description="Helical" evidence="1">
    <location>
        <begin position="217"/>
        <end position="236"/>
    </location>
</feature>
<keyword evidence="1" id="KW-0812">Transmembrane</keyword>
<name>A0ABR8VYL2_9GAMM</name>
<evidence type="ECO:0000313" key="2">
    <source>
        <dbReference type="EMBL" id="MBD8009857.1"/>
    </source>
</evidence>